<dbReference type="SUPFAM" id="SSF55785">
    <property type="entry name" value="PYP-like sensor domain (PAS domain)"/>
    <property type="match status" value="1"/>
</dbReference>
<dbReference type="PROSITE" id="PS50112">
    <property type="entry name" value="PAS"/>
    <property type="match status" value="1"/>
</dbReference>
<keyword evidence="10" id="KW-0808">Transferase</keyword>
<feature type="domain" description="Histidine kinase" evidence="6">
    <location>
        <begin position="194"/>
        <end position="419"/>
    </location>
</feature>
<evidence type="ECO:0000256" key="1">
    <source>
        <dbReference type="ARBA" id="ARBA00000085"/>
    </source>
</evidence>
<dbReference type="SMART" id="SM00388">
    <property type="entry name" value="HisKA"/>
    <property type="match status" value="1"/>
</dbReference>
<organism evidence="10">
    <name type="scientific">Solibacter usitatus (strain Ellin6076)</name>
    <dbReference type="NCBI Taxonomy" id="234267"/>
    <lineage>
        <taxon>Bacteria</taxon>
        <taxon>Pseudomonadati</taxon>
        <taxon>Acidobacteriota</taxon>
        <taxon>Terriglobia</taxon>
        <taxon>Bryobacterales</taxon>
        <taxon>Solibacteraceae</taxon>
        <taxon>Candidatus Solibacter</taxon>
    </lineage>
</organism>
<dbReference type="PANTHER" id="PTHR43065">
    <property type="entry name" value="SENSOR HISTIDINE KINASE"/>
    <property type="match status" value="1"/>
</dbReference>
<keyword evidence="5" id="KW-0175">Coiled coil</keyword>
<dbReference type="SMART" id="SM00387">
    <property type="entry name" value="HATPase_c"/>
    <property type="match status" value="1"/>
</dbReference>
<dbReference type="Pfam" id="PF02518">
    <property type="entry name" value="HATPase_c"/>
    <property type="match status" value="1"/>
</dbReference>
<evidence type="ECO:0000259" key="9">
    <source>
        <dbReference type="PROSITE" id="PS50113"/>
    </source>
</evidence>
<dbReference type="SUPFAM" id="SSF55874">
    <property type="entry name" value="ATPase domain of HSP90 chaperone/DNA topoisomerase II/histidine kinase"/>
    <property type="match status" value="1"/>
</dbReference>
<evidence type="ECO:0000256" key="4">
    <source>
        <dbReference type="PROSITE-ProRule" id="PRU00169"/>
    </source>
</evidence>
<evidence type="ECO:0000259" key="8">
    <source>
        <dbReference type="PROSITE" id="PS50112"/>
    </source>
</evidence>
<dbReference type="Pfam" id="PF00072">
    <property type="entry name" value="Response_reg"/>
    <property type="match status" value="1"/>
</dbReference>
<evidence type="ECO:0000256" key="5">
    <source>
        <dbReference type="SAM" id="Coils"/>
    </source>
</evidence>
<keyword evidence="3 4" id="KW-0597">Phosphoprotein</keyword>
<proteinExistence type="predicted"/>
<dbReference type="AlphaFoldDB" id="Q02B07"/>
<dbReference type="EC" id="2.7.13.3" evidence="2"/>
<dbReference type="InterPro" id="IPR004358">
    <property type="entry name" value="Sig_transdc_His_kin-like_C"/>
</dbReference>
<dbReference type="CDD" id="cd00082">
    <property type="entry name" value="HisKA"/>
    <property type="match status" value="1"/>
</dbReference>
<name>Q02B07_SOLUE</name>
<feature type="domain" description="Response regulatory" evidence="7">
    <location>
        <begin position="440"/>
        <end position="556"/>
    </location>
</feature>
<dbReference type="SMART" id="SM00091">
    <property type="entry name" value="PAS"/>
    <property type="match status" value="1"/>
</dbReference>
<dbReference type="InterPro" id="IPR005467">
    <property type="entry name" value="His_kinase_dom"/>
</dbReference>
<dbReference type="PROSITE" id="PS50110">
    <property type="entry name" value="RESPONSE_REGULATORY"/>
    <property type="match status" value="1"/>
</dbReference>
<dbReference type="SMART" id="SM00448">
    <property type="entry name" value="REC"/>
    <property type="match status" value="1"/>
</dbReference>
<dbReference type="InterPro" id="IPR036890">
    <property type="entry name" value="HATPase_C_sf"/>
</dbReference>
<reference evidence="10" key="1">
    <citation type="submission" date="2006-10" db="EMBL/GenBank/DDBJ databases">
        <title>Complete sequence of Solibacter usitatus Ellin6076.</title>
        <authorList>
            <consortium name="US DOE Joint Genome Institute"/>
            <person name="Copeland A."/>
            <person name="Lucas S."/>
            <person name="Lapidus A."/>
            <person name="Barry K."/>
            <person name="Detter J.C."/>
            <person name="Glavina del Rio T."/>
            <person name="Hammon N."/>
            <person name="Israni S."/>
            <person name="Dalin E."/>
            <person name="Tice H."/>
            <person name="Pitluck S."/>
            <person name="Thompson L.S."/>
            <person name="Brettin T."/>
            <person name="Bruce D."/>
            <person name="Han C."/>
            <person name="Tapia R."/>
            <person name="Gilna P."/>
            <person name="Schmutz J."/>
            <person name="Larimer F."/>
            <person name="Land M."/>
            <person name="Hauser L."/>
            <person name="Kyrpides N."/>
            <person name="Mikhailova N."/>
            <person name="Janssen P.H."/>
            <person name="Kuske C.R."/>
            <person name="Richardson P."/>
        </authorList>
    </citation>
    <scope>NUCLEOTIDE SEQUENCE</scope>
    <source>
        <strain evidence="10">Ellin6076</strain>
    </source>
</reference>
<keyword evidence="10" id="KW-0418">Kinase</keyword>
<gene>
    <name evidence="10" type="ordered locus">Acid_0760</name>
</gene>
<evidence type="ECO:0000259" key="7">
    <source>
        <dbReference type="PROSITE" id="PS50110"/>
    </source>
</evidence>
<dbReference type="STRING" id="234267.Acid_0760"/>
<dbReference type="eggNOG" id="COG0784">
    <property type="taxonomic scope" value="Bacteria"/>
</dbReference>
<feature type="domain" description="PAS" evidence="8">
    <location>
        <begin position="27"/>
        <end position="79"/>
    </location>
</feature>
<dbReference type="Gene3D" id="3.30.450.20">
    <property type="entry name" value="PAS domain"/>
    <property type="match status" value="1"/>
</dbReference>
<dbReference type="InterPro" id="IPR035965">
    <property type="entry name" value="PAS-like_dom_sf"/>
</dbReference>
<dbReference type="Gene3D" id="3.30.565.10">
    <property type="entry name" value="Histidine kinase-like ATPase, C-terminal domain"/>
    <property type="match status" value="1"/>
</dbReference>
<sequence>MPKALAGVKPRDADSSLRDAPIACHELDGEGNVVWINQAGCRLLGLPAKQILKRPIWEFVAPGERDSSRLAVQRKLSAELPLTVFERTYTRPDGSTLVLEIHEQYRRRANGSLAGIRSFMLDITARKRAEEELRKISDGLESRIRERTQELELAIDFVRREMDERRAAEKEHRKLEAQVQYSQRMESMGVLAGGVAHKFNNLLTTILGYASLAGTEMSQGSRAQEHLEQIIAAAGSAAELTQQMLAYSGRGQFDLKPLEVSPLVESTTRLLDSLVSRKTALSFELTENLPRIEADAGQFRQILVNLVNNAVEAMGERKGQIAISTGLVWAEGGELPPLNSGHMVPAGSYVYLEVADTGTGMDTATLAKIFDPFFTTKFTGRGLGLPAVLGIVRAHRGSIRVVSNPGEGTKIRVFFPALDDADLCEAAPAATSKVWPRAGTILVVDDEQPILRLAKTVLESAGLHVLTADDGNQAIQVFRAHASEIHAVLLDLTMPGMDGVEVFHNIHAFQPEARVVLCSGYDEHEASNRMGDRRPTAFLRKPYHPRELLKLLSTVW</sequence>
<dbReference type="InParanoid" id="Q02B07"/>
<dbReference type="InterPro" id="IPR000700">
    <property type="entry name" value="PAS-assoc_C"/>
</dbReference>
<dbReference type="Pfam" id="PF13426">
    <property type="entry name" value="PAS_9"/>
    <property type="match status" value="1"/>
</dbReference>
<dbReference type="CDD" id="cd00130">
    <property type="entry name" value="PAS"/>
    <property type="match status" value="1"/>
</dbReference>
<dbReference type="KEGG" id="sus:Acid_0760"/>
<feature type="domain" description="PAC" evidence="9">
    <location>
        <begin position="83"/>
        <end position="135"/>
    </location>
</feature>
<dbReference type="OrthoDB" id="9815750at2"/>
<dbReference type="HOGENOM" id="CLU_000445_114_51_0"/>
<dbReference type="InterPro" id="IPR011006">
    <property type="entry name" value="CheY-like_superfamily"/>
</dbReference>
<dbReference type="InterPro" id="IPR000014">
    <property type="entry name" value="PAS"/>
</dbReference>
<feature type="coiled-coil region" evidence="5">
    <location>
        <begin position="158"/>
        <end position="185"/>
    </location>
</feature>
<dbReference type="PROSITE" id="PS50109">
    <property type="entry name" value="HIS_KIN"/>
    <property type="match status" value="1"/>
</dbReference>
<dbReference type="InterPro" id="IPR003661">
    <property type="entry name" value="HisK_dim/P_dom"/>
</dbReference>
<dbReference type="Gene3D" id="3.40.50.2300">
    <property type="match status" value="1"/>
</dbReference>
<evidence type="ECO:0000259" key="6">
    <source>
        <dbReference type="PROSITE" id="PS50109"/>
    </source>
</evidence>
<dbReference type="InterPro" id="IPR001789">
    <property type="entry name" value="Sig_transdc_resp-reg_receiver"/>
</dbReference>
<dbReference type="EMBL" id="CP000473">
    <property type="protein sequence ID" value="ABJ81759.1"/>
    <property type="molecule type" value="Genomic_DNA"/>
</dbReference>
<dbReference type="Gene3D" id="1.10.287.130">
    <property type="match status" value="1"/>
</dbReference>
<comment type="catalytic activity">
    <reaction evidence="1">
        <text>ATP + protein L-histidine = ADP + protein N-phospho-L-histidine.</text>
        <dbReference type="EC" id="2.7.13.3"/>
    </reaction>
</comment>
<dbReference type="InterPro" id="IPR003594">
    <property type="entry name" value="HATPase_dom"/>
</dbReference>
<dbReference type="GO" id="GO:0000155">
    <property type="term" value="F:phosphorelay sensor kinase activity"/>
    <property type="evidence" value="ECO:0007669"/>
    <property type="project" value="InterPro"/>
</dbReference>
<dbReference type="eggNOG" id="COG4191">
    <property type="taxonomic scope" value="Bacteria"/>
</dbReference>
<protein>
    <recommendedName>
        <fullName evidence="2">histidine kinase</fullName>
        <ecNumber evidence="2">2.7.13.3</ecNumber>
    </recommendedName>
</protein>
<dbReference type="InterPro" id="IPR036097">
    <property type="entry name" value="HisK_dim/P_sf"/>
</dbReference>
<dbReference type="PROSITE" id="PS50113">
    <property type="entry name" value="PAC"/>
    <property type="match status" value="1"/>
</dbReference>
<accession>Q02B07</accession>
<dbReference type="SUPFAM" id="SSF47384">
    <property type="entry name" value="Homodimeric domain of signal transducing histidine kinase"/>
    <property type="match status" value="1"/>
</dbReference>
<dbReference type="PANTHER" id="PTHR43065:SF42">
    <property type="entry name" value="TWO-COMPONENT SENSOR PPRA"/>
    <property type="match status" value="1"/>
</dbReference>
<feature type="modified residue" description="4-aspartylphosphate" evidence="4">
    <location>
        <position position="491"/>
    </location>
</feature>
<dbReference type="SUPFAM" id="SSF52172">
    <property type="entry name" value="CheY-like"/>
    <property type="match status" value="1"/>
</dbReference>
<evidence type="ECO:0000313" key="10">
    <source>
        <dbReference type="EMBL" id="ABJ81759.1"/>
    </source>
</evidence>
<dbReference type="NCBIfam" id="TIGR00229">
    <property type="entry name" value="sensory_box"/>
    <property type="match status" value="1"/>
</dbReference>
<dbReference type="PRINTS" id="PR00344">
    <property type="entry name" value="BCTRLSENSOR"/>
</dbReference>
<dbReference type="FunCoup" id="Q02B07">
    <property type="interactions" value="321"/>
</dbReference>
<evidence type="ECO:0000256" key="2">
    <source>
        <dbReference type="ARBA" id="ARBA00012438"/>
    </source>
</evidence>
<evidence type="ECO:0000256" key="3">
    <source>
        <dbReference type="ARBA" id="ARBA00022553"/>
    </source>
</evidence>